<proteinExistence type="predicted"/>
<evidence type="ECO:0000313" key="2">
    <source>
        <dbReference type="EMBL" id="QDU85068.1"/>
    </source>
</evidence>
<reference evidence="2 3" key="1">
    <citation type="submission" date="2019-02" db="EMBL/GenBank/DDBJ databases">
        <title>Deep-cultivation of Planctomycetes and their phenomic and genomic characterization uncovers novel biology.</title>
        <authorList>
            <person name="Wiegand S."/>
            <person name="Jogler M."/>
            <person name="Boedeker C."/>
            <person name="Pinto D."/>
            <person name="Vollmers J."/>
            <person name="Rivas-Marin E."/>
            <person name="Kohn T."/>
            <person name="Peeters S.H."/>
            <person name="Heuer A."/>
            <person name="Rast P."/>
            <person name="Oberbeckmann S."/>
            <person name="Bunk B."/>
            <person name="Jeske O."/>
            <person name="Meyerdierks A."/>
            <person name="Storesund J.E."/>
            <person name="Kallscheuer N."/>
            <person name="Luecker S."/>
            <person name="Lage O.M."/>
            <person name="Pohl T."/>
            <person name="Merkel B.J."/>
            <person name="Hornburger P."/>
            <person name="Mueller R.-W."/>
            <person name="Bruemmer F."/>
            <person name="Labrenz M."/>
            <person name="Spormann A.M."/>
            <person name="Op den Camp H."/>
            <person name="Overmann J."/>
            <person name="Amann R."/>
            <person name="Jetten M.S.M."/>
            <person name="Mascher T."/>
            <person name="Medema M.H."/>
            <person name="Devos D.P."/>
            <person name="Kaster A.-K."/>
            <person name="Ovreas L."/>
            <person name="Rohde M."/>
            <person name="Galperin M.Y."/>
            <person name="Jogler C."/>
        </authorList>
    </citation>
    <scope>NUCLEOTIDE SEQUENCE [LARGE SCALE GENOMIC DNA]</scope>
    <source>
        <strain evidence="2 3">Pla163</strain>
    </source>
</reference>
<keyword evidence="3" id="KW-1185">Reference proteome</keyword>
<organism evidence="2 3">
    <name type="scientific">Rohdeia mirabilis</name>
    <dbReference type="NCBI Taxonomy" id="2528008"/>
    <lineage>
        <taxon>Bacteria</taxon>
        <taxon>Pseudomonadati</taxon>
        <taxon>Planctomycetota</taxon>
        <taxon>Planctomycetia</taxon>
        <taxon>Planctomycetia incertae sedis</taxon>
        <taxon>Rohdeia</taxon>
    </lineage>
</organism>
<dbReference type="RefSeq" id="WP_145187735.1">
    <property type="nucleotide sequence ID" value="NZ_CP036290.1"/>
</dbReference>
<sequence precursor="true">MTTTTNRSTARPSLLVRACVPALVAAGLAGNALADTEHYGCGLNPEGSLVVVQGDAILGRTLVLGIDNPLGTQSAGSIGAVYLSAAPDAAFPCGTTAFGFSMFGPGSPGEALVDLDPNRLIGLYFAGPWSGPGQTANASIALPNVPAFAGYDLFAQGVLIDPTGLGQTVIGATEGLRLRLEPAASVFEPVFEYGAIEIRRASAESRAFDYEYDDGVQDVDDDTSPLTTTTLDAQIDHSDYYGVPIGTAAATHVSHLGARVLSAAMTTSAQVEGNLFSEDAGGSANLRLEFTLTSRSRFAVDASATTTAGYSQSFVHLGRDGQTLFTMGAYNGSTDSNGASGWLEAGTHRLEAYATAQSFAPAVPDTATLDLTIRLFHLADFDLDGDVDQDDLANYDFEYADGSPDADVDGDDDTDADDRALFDAAWSAATGT</sequence>
<evidence type="ECO:0000256" key="1">
    <source>
        <dbReference type="SAM" id="SignalP"/>
    </source>
</evidence>
<protein>
    <submittedName>
        <fullName evidence="2">Uncharacterized protein</fullName>
    </submittedName>
</protein>
<dbReference type="Proteomes" id="UP000319342">
    <property type="component" value="Chromosome"/>
</dbReference>
<gene>
    <name evidence="2" type="ORF">Pla163_21930</name>
</gene>
<dbReference type="EMBL" id="CP036290">
    <property type="protein sequence ID" value="QDU85068.1"/>
    <property type="molecule type" value="Genomic_DNA"/>
</dbReference>
<name>A0A518D0P1_9BACT</name>
<dbReference type="AlphaFoldDB" id="A0A518D0P1"/>
<feature type="signal peptide" evidence="1">
    <location>
        <begin position="1"/>
        <end position="34"/>
    </location>
</feature>
<accession>A0A518D0P1</accession>
<keyword evidence="1" id="KW-0732">Signal</keyword>
<feature type="chain" id="PRO_5021830621" evidence="1">
    <location>
        <begin position="35"/>
        <end position="432"/>
    </location>
</feature>
<evidence type="ECO:0000313" key="3">
    <source>
        <dbReference type="Proteomes" id="UP000319342"/>
    </source>
</evidence>